<dbReference type="Proteomes" id="UP000828390">
    <property type="component" value="Unassembled WGS sequence"/>
</dbReference>
<reference evidence="1" key="2">
    <citation type="submission" date="2020-11" db="EMBL/GenBank/DDBJ databases">
        <authorList>
            <person name="McCartney M.A."/>
            <person name="Auch B."/>
            <person name="Kono T."/>
            <person name="Mallez S."/>
            <person name="Becker A."/>
            <person name="Gohl D.M."/>
            <person name="Silverstein K.A.T."/>
            <person name="Koren S."/>
            <person name="Bechman K.B."/>
            <person name="Herman A."/>
            <person name="Abrahante J.E."/>
            <person name="Garbe J."/>
        </authorList>
    </citation>
    <scope>NUCLEOTIDE SEQUENCE</scope>
    <source>
        <strain evidence="1">Duluth1</strain>
        <tissue evidence="1">Whole animal</tissue>
    </source>
</reference>
<dbReference type="InterPro" id="IPR042838">
    <property type="entry name" value="KIAA1958"/>
</dbReference>
<gene>
    <name evidence="1" type="ORF">DPMN_065713</name>
</gene>
<dbReference type="EMBL" id="JAIWYP010000014">
    <property type="protein sequence ID" value="KAH3706328.1"/>
    <property type="molecule type" value="Genomic_DNA"/>
</dbReference>
<reference evidence="1" key="1">
    <citation type="journal article" date="2019" name="bioRxiv">
        <title>The Genome of the Zebra Mussel, Dreissena polymorpha: A Resource for Invasive Species Research.</title>
        <authorList>
            <person name="McCartney M.A."/>
            <person name="Auch B."/>
            <person name="Kono T."/>
            <person name="Mallez S."/>
            <person name="Zhang Y."/>
            <person name="Obille A."/>
            <person name="Becker A."/>
            <person name="Abrahante J.E."/>
            <person name="Garbe J."/>
            <person name="Badalamenti J.P."/>
            <person name="Herman A."/>
            <person name="Mangelson H."/>
            <person name="Liachko I."/>
            <person name="Sullivan S."/>
            <person name="Sone E.D."/>
            <person name="Koren S."/>
            <person name="Silverstein K.A.T."/>
            <person name="Beckman K.B."/>
            <person name="Gohl D.M."/>
        </authorList>
    </citation>
    <scope>NUCLEOTIDE SEQUENCE</scope>
    <source>
        <strain evidence="1">Duluth1</strain>
        <tissue evidence="1">Whole animal</tissue>
    </source>
</reference>
<dbReference type="PANTHER" id="PTHR46963">
    <property type="entry name" value="SIMILAR TO RIKEN CDNA E130308A19"/>
    <property type="match status" value="1"/>
</dbReference>
<sequence length="113" mass="13186">MPPRELDMNIARYFMSVKHNKTNKDLEPGTLKGIQGSMKRYLSDKDYPHDIMTDKLFKHSREMLRAKGVDLKENSLGNRAKRADPCTWDEIQMLYQKKLLGSGKFRNLNIKVT</sequence>
<dbReference type="PANTHER" id="PTHR46963:SF2">
    <property type="match status" value="1"/>
</dbReference>
<proteinExistence type="predicted"/>
<evidence type="ECO:0000313" key="2">
    <source>
        <dbReference type="Proteomes" id="UP000828390"/>
    </source>
</evidence>
<protein>
    <submittedName>
        <fullName evidence="1">Uncharacterized protein</fullName>
    </submittedName>
</protein>
<comment type="caution">
    <text evidence="1">The sequence shown here is derived from an EMBL/GenBank/DDBJ whole genome shotgun (WGS) entry which is preliminary data.</text>
</comment>
<evidence type="ECO:0000313" key="1">
    <source>
        <dbReference type="EMBL" id="KAH3706328.1"/>
    </source>
</evidence>
<dbReference type="AlphaFoldDB" id="A0A9D3YS50"/>
<accession>A0A9D3YS50</accession>
<keyword evidence="2" id="KW-1185">Reference proteome</keyword>
<organism evidence="1 2">
    <name type="scientific">Dreissena polymorpha</name>
    <name type="common">Zebra mussel</name>
    <name type="synonym">Mytilus polymorpha</name>
    <dbReference type="NCBI Taxonomy" id="45954"/>
    <lineage>
        <taxon>Eukaryota</taxon>
        <taxon>Metazoa</taxon>
        <taxon>Spiralia</taxon>
        <taxon>Lophotrochozoa</taxon>
        <taxon>Mollusca</taxon>
        <taxon>Bivalvia</taxon>
        <taxon>Autobranchia</taxon>
        <taxon>Heteroconchia</taxon>
        <taxon>Euheterodonta</taxon>
        <taxon>Imparidentia</taxon>
        <taxon>Neoheterodontei</taxon>
        <taxon>Myida</taxon>
        <taxon>Dreissenoidea</taxon>
        <taxon>Dreissenidae</taxon>
        <taxon>Dreissena</taxon>
    </lineage>
</organism>
<name>A0A9D3YS50_DREPO</name>